<protein>
    <submittedName>
        <fullName evidence="1">Glutamine ABC transporter substrate-binding protein</fullName>
    </submittedName>
</protein>
<evidence type="ECO:0000313" key="2">
    <source>
        <dbReference type="Proteomes" id="UP001058074"/>
    </source>
</evidence>
<reference evidence="1" key="1">
    <citation type="journal article" date="2025" name="Int. J. Syst. Evol. Microbiol.">
        <title>Inconstantimicrobium mannanitabidum sp. nov., a novel member of the family Clostridiaceae isolated from anoxic soil under the treatment of reductive soil disinfestation.</title>
        <authorList>
            <person name="Ueki A."/>
            <person name="Tonouchi A."/>
            <person name="Honma S."/>
            <person name="Kaku N."/>
            <person name="Ueki K."/>
        </authorList>
    </citation>
    <scope>NUCLEOTIDE SEQUENCE</scope>
    <source>
        <strain evidence="1">TW13</strain>
    </source>
</reference>
<accession>A0ACB5RGI9</accession>
<evidence type="ECO:0000313" key="1">
    <source>
        <dbReference type="EMBL" id="GKX68205.1"/>
    </source>
</evidence>
<comment type="caution">
    <text evidence="1">The sequence shown here is derived from an EMBL/GenBank/DDBJ whole genome shotgun (WGS) entry which is preliminary data.</text>
</comment>
<name>A0ACB5RGI9_9CLOT</name>
<organism evidence="1 2">
    <name type="scientific">Inconstantimicrobium mannanitabidum</name>
    <dbReference type="NCBI Taxonomy" id="1604901"/>
    <lineage>
        <taxon>Bacteria</taxon>
        <taxon>Bacillati</taxon>
        <taxon>Bacillota</taxon>
        <taxon>Clostridia</taxon>
        <taxon>Eubacteriales</taxon>
        <taxon>Clostridiaceae</taxon>
        <taxon>Inconstantimicrobium</taxon>
    </lineage>
</organism>
<dbReference type="Proteomes" id="UP001058074">
    <property type="component" value="Unassembled WGS sequence"/>
</dbReference>
<gene>
    <name evidence="1" type="ORF">rsdtw13_34630</name>
</gene>
<sequence length="286" mass="32281">MKINYRKIIVLVLLITYCIGLCKICSAEIINNPTPNNILNKDRLENIKEKGVLTVLTTNLPPFSFIDPKTNKETGIYIDLINNIAEQLGVHKIEFKGVPFSELFKTLNTDPSIDVIVTGLTITDERKQLVSFTDPLSKSSEVIIIPKVSLINFEEDLKNVVIGAQRGTVHAEYAEEWKKKGKIKDYILFGDISELLSAVETGRIAAAIADSTVSDYLIHRDKLYLKIIRPYTPEYPKFVAIAVRKSDTNLLNELNRIINDMKNFKVIDKIFEKYGLGNEYSVGKGQ</sequence>
<dbReference type="EMBL" id="BROD01000001">
    <property type="protein sequence ID" value="GKX68205.1"/>
    <property type="molecule type" value="Genomic_DNA"/>
</dbReference>
<proteinExistence type="predicted"/>
<keyword evidence="2" id="KW-1185">Reference proteome</keyword>